<evidence type="ECO:0000313" key="10">
    <source>
        <dbReference type="Proteomes" id="UP000639772"/>
    </source>
</evidence>
<keyword evidence="5 6" id="KW-0539">Nucleus</keyword>
<dbReference type="InterPro" id="IPR006458">
    <property type="entry name" value="Ovate_C"/>
</dbReference>
<keyword evidence="4 6" id="KW-0804">Transcription</keyword>
<feature type="region of interest" description="Disordered" evidence="7">
    <location>
        <begin position="87"/>
        <end position="119"/>
    </location>
</feature>
<dbReference type="GO" id="GO:0005634">
    <property type="term" value="C:nucleus"/>
    <property type="evidence" value="ECO:0007669"/>
    <property type="project" value="UniProtKB-SubCell"/>
</dbReference>
<comment type="function">
    <text evidence="6">Transcriptional repressor that regulates multiple aspects of plant growth and development.</text>
</comment>
<evidence type="ECO:0000256" key="2">
    <source>
        <dbReference type="ARBA" id="ARBA00022491"/>
    </source>
</evidence>
<proteinExistence type="predicted"/>
<gene>
    <name evidence="9" type="ORF">HPP92_021307</name>
</gene>
<evidence type="ECO:0000256" key="5">
    <source>
        <dbReference type="ARBA" id="ARBA00023242"/>
    </source>
</evidence>
<organism evidence="9 10">
    <name type="scientific">Vanilla planifolia</name>
    <name type="common">Vanilla</name>
    <dbReference type="NCBI Taxonomy" id="51239"/>
    <lineage>
        <taxon>Eukaryota</taxon>
        <taxon>Viridiplantae</taxon>
        <taxon>Streptophyta</taxon>
        <taxon>Embryophyta</taxon>
        <taxon>Tracheophyta</taxon>
        <taxon>Spermatophyta</taxon>
        <taxon>Magnoliopsida</taxon>
        <taxon>Liliopsida</taxon>
        <taxon>Asparagales</taxon>
        <taxon>Orchidaceae</taxon>
        <taxon>Vanilloideae</taxon>
        <taxon>Vanilleae</taxon>
        <taxon>Vanilla</taxon>
    </lineage>
</organism>
<evidence type="ECO:0000256" key="7">
    <source>
        <dbReference type="SAM" id="MobiDB-lite"/>
    </source>
</evidence>
<protein>
    <recommendedName>
        <fullName evidence="6">Transcription repressor</fullName>
    </recommendedName>
    <alternativeName>
        <fullName evidence="6">Ovate family protein</fullName>
    </alternativeName>
</protein>
<sequence length="339" mass="38671">MERRIRRMYRLRGLFRPSAFLRCSCANSTSAAAAAKTTQNPCFISHQKKASFDLDFSLLVERRSQRALLSADCGSCCPTRASLVGKEKRNNKKQSRVREGGGLYDSEEKKKDGRTCPPVSPISPCRTHHLYYYCFNEEDTKNKQKKKKKSSANLKESMKKGRRVLGSSSSIVSLDDKFRFLSSEESEERQEEDDEDEDSGTFFSSRSFSSEFSDFCKTTERKKKKGGKPSSSSLRRRRAARGLYCGWAYDGYRPLVSISTAEKRKEKEETKTAFSVVKLSTDPYGDFRYSMVEMIVEKQIFGTRELQWLLHTYLSLNSLQNHPAILRAFADVSQALLGN</sequence>
<dbReference type="AlphaFoldDB" id="A0A835PYG5"/>
<comment type="caution">
    <text evidence="9">The sequence shown here is derived from an EMBL/GenBank/DDBJ whole genome shotgun (WGS) entry which is preliminary data.</text>
</comment>
<dbReference type="PANTHER" id="PTHR33057">
    <property type="entry name" value="TRANSCRIPTION REPRESSOR OFP7-RELATED"/>
    <property type="match status" value="1"/>
</dbReference>
<keyword evidence="2 6" id="KW-0678">Repressor</keyword>
<dbReference type="InterPro" id="IPR038933">
    <property type="entry name" value="Ovate"/>
</dbReference>
<dbReference type="EMBL" id="JADCNM010000011">
    <property type="protein sequence ID" value="KAG0462831.1"/>
    <property type="molecule type" value="Genomic_DNA"/>
</dbReference>
<evidence type="ECO:0000256" key="1">
    <source>
        <dbReference type="ARBA" id="ARBA00004123"/>
    </source>
</evidence>
<dbReference type="GO" id="GO:0045892">
    <property type="term" value="P:negative regulation of DNA-templated transcription"/>
    <property type="evidence" value="ECO:0007669"/>
    <property type="project" value="UniProtKB-UniRule"/>
</dbReference>
<dbReference type="NCBIfam" id="TIGR01568">
    <property type="entry name" value="A_thal_3678"/>
    <property type="match status" value="1"/>
</dbReference>
<comment type="subcellular location">
    <subcellularLocation>
        <location evidence="1 6">Nucleus</location>
    </subcellularLocation>
</comment>
<name>A0A835PYG5_VANPL</name>
<dbReference type="Proteomes" id="UP000639772">
    <property type="component" value="Chromosome 11"/>
</dbReference>
<feature type="region of interest" description="Disordered" evidence="7">
    <location>
        <begin position="144"/>
        <end position="167"/>
    </location>
</feature>
<feature type="compositionally biased region" description="Acidic residues" evidence="7">
    <location>
        <begin position="184"/>
        <end position="199"/>
    </location>
</feature>
<feature type="region of interest" description="Disordered" evidence="7">
    <location>
        <begin position="183"/>
        <end position="205"/>
    </location>
</feature>
<dbReference type="Pfam" id="PF04844">
    <property type="entry name" value="Ovate"/>
    <property type="match status" value="1"/>
</dbReference>
<accession>A0A835PYG5</accession>
<dbReference type="PROSITE" id="PS51754">
    <property type="entry name" value="OVATE"/>
    <property type="match status" value="1"/>
</dbReference>
<reference evidence="9 10" key="1">
    <citation type="journal article" date="2020" name="Nat. Food">
        <title>A phased Vanilla planifolia genome enables genetic improvement of flavour and production.</title>
        <authorList>
            <person name="Hasing T."/>
            <person name="Tang H."/>
            <person name="Brym M."/>
            <person name="Khazi F."/>
            <person name="Huang T."/>
            <person name="Chambers A.H."/>
        </authorList>
    </citation>
    <scope>NUCLEOTIDE SEQUENCE [LARGE SCALE GENOMIC DNA]</scope>
    <source>
        <tissue evidence="9">Leaf</tissue>
    </source>
</reference>
<dbReference type="PANTHER" id="PTHR33057:SF17">
    <property type="entry name" value="TRANSCRIPTION REPRESSOR OFP8"/>
    <property type="match status" value="1"/>
</dbReference>
<evidence type="ECO:0000256" key="3">
    <source>
        <dbReference type="ARBA" id="ARBA00023015"/>
    </source>
</evidence>
<keyword evidence="3 6" id="KW-0805">Transcription regulation</keyword>
<evidence type="ECO:0000259" key="8">
    <source>
        <dbReference type="PROSITE" id="PS51754"/>
    </source>
</evidence>
<feature type="domain" description="OVATE" evidence="8">
    <location>
        <begin position="276"/>
        <end position="335"/>
    </location>
</feature>
<evidence type="ECO:0000313" key="9">
    <source>
        <dbReference type="EMBL" id="KAG0462831.1"/>
    </source>
</evidence>
<evidence type="ECO:0000256" key="4">
    <source>
        <dbReference type="ARBA" id="ARBA00023163"/>
    </source>
</evidence>
<evidence type="ECO:0000256" key="6">
    <source>
        <dbReference type="RuleBase" id="RU367028"/>
    </source>
</evidence>
<dbReference type="OrthoDB" id="1928390at2759"/>